<dbReference type="RefSeq" id="WP_189269838.1">
    <property type="nucleotide sequence ID" value="NZ_BMML01000095.1"/>
</dbReference>
<proteinExistence type="predicted"/>
<keyword evidence="3" id="KW-1185">Reference proteome</keyword>
<dbReference type="Proteomes" id="UP000653411">
    <property type="component" value="Unassembled WGS sequence"/>
</dbReference>
<evidence type="ECO:0000313" key="2">
    <source>
        <dbReference type="EMBL" id="GGN47730.1"/>
    </source>
</evidence>
<dbReference type="EMBL" id="BMML01000095">
    <property type="protein sequence ID" value="GGN47730.1"/>
    <property type="molecule type" value="Genomic_DNA"/>
</dbReference>
<feature type="compositionally biased region" description="Basic and acidic residues" evidence="1">
    <location>
        <begin position="9"/>
        <end position="23"/>
    </location>
</feature>
<evidence type="ECO:0000313" key="3">
    <source>
        <dbReference type="Proteomes" id="UP000653411"/>
    </source>
</evidence>
<name>A0A917XR66_9ACTN</name>
<organism evidence="2 3">
    <name type="scientific">Streptomyces fuscichromogenes</name>
    <dbReference type="NCBI Taxonomy" id="1324013"/>
    <lineage>
        <taxon>Bacteria</taxon>
        <taxon>Bacillati</taxon>
        <taxon>Actinomycetota</taxon>
        <taxon>Actinomycetes</taxon>
        <taxon>Kitasatosporales</taxon>
        <taxon>Streptomycetaceae</taxon>
        <taxon>Streptomyces</taxon>
    </lineage>
</organism>
<protein>
    <submittedName>
        <fullName evidence="2">Uncharacterized protein</fullName>
    </submittedName>
</protein>
<reference evidence="2" key="2">
    <citation type="submission" date="2020-09" db="EMBL/GenBank/DDBJ databases">
        <authorList>
            <person name="Sun Q."/>
            <person name="Zhou Y."/>
        </authorList>
    </citation>
    <scope>NUCLEOTIDE SEQUENCE</scope>
    <source>
        <strain evidence="2">CGMCC 4.7110</strain>
    </source>
</reference>
<reference evidence="2" key="1">
    <citation type="journal article" date="2014" name="Int. J. Syst. Evol. Microbiol.">
        <title>Complete genome sequence of Corynebacterium casei LMG S-19264T (=DSM 44701T), isolated from a smear-ripened cheese.</title>
        <authorList>
            <consortium name="US DOE Joint Genome Institute (JGI-PGF)"/>
            <person name="Walter F."/>
            <person name="Albersmeier A."/>
            <person name="Kalinowski J."/>
            <person name="Ruckert C."/>
        </authorList>
    </citation>
    <scope>NUCLEOTIDE SEQUENCE</scope>
    <source>
        <strain evidence="2">CGMCC 4.7110</strain>
    </source>
</reference>
<dbReference type="AlphaFoldDB" id="A0A917XR66"/>
<feature type="region of interest" description="Disordered" evidence="1">
    <location>
        <begin position="1"/>
        <end position="35"/>
    </location>
</feature>
<sequence>MKTTPPRNGPDDTPRAEHERDAAWSHLSSADEEDYGLDPEYWPGGKVVEVAERLDEVIERAYVSDLKNLSPTDLLATLLVLRKLREDFTTAEGLLIETARKKNVGVGGDTRKTRHFVTLGNLSSCRALRCGA</sequence>
<evidence type="ECO:0000256" key="1">
    <source>
        <dbReference type="SAM" id="MobiDB-lite"/>
    </source>
</evidence>
<accession>A0A917XR66</accession>
<comment type="caution">
    <text evidence="2">The sequence shown here is derived from an EMBL/GenBank/DDBJ whole genome shotgun (WGS) entry which is preliminary data.</text>
</comment>
<gene>
    <name evidence="2" type="ORF">GCM10011578_101500</name>
</gene>